<dbReference type="Proteomes" id="UP000282613">
    <property type="component" value="Unassembled WGS sequence"/>
</dbReference>
<organism evidence="4">
    <name type="scientific">Taenia asiatica</name>
    <name type="common">Asian tapeworm</name>
    <dbReference type="NCBI Taxonomy" id="60517"/>
    <lineage>
        <taxon>Eukaryota</taxon>
        <taxon>Metazoa</taxon>
        <taxon>Spiralia</taxon>
        <taxon>Lophotrochozoa</taxon>
        <taxon>Platyhelminthes</taxon>
        <taxon>Cestoda</taxon>
        <taxon>Eucestoda</taxon>
        <taxon>Cyclophyllidea</taxon>
        <taxon>Taeniidae</taxon>
        <taxon>Taenia</taxon>
    </lineage>
</organism>
<evidence type="ECO:0000313" key="4">
    <source>
        <dbReference type="WBParaSite" id="TASK_0000435801-mRNA-1"/>
    </source>
</evidence>
<dbReference type="EMBL" id="UYRS01018343">
    <property type="protein sequence ID" value="VDK33288.1"/>
    <property type="molecule type" value="Genomic_DNA"/>
</dbReference>
<accession>A0A0R3W385</accession>
<dbReference type="WBParaSite" id="TASK_0000435801-mRNA-1">
    <property type="protein sequence ID" value="TASK_0000435801-mRNA-1"/>
    <property type="gene ID" value="TASK_0000435801"/>
</dbReference>
<gene>
    <name evidence="2" type="ORF">TASK_LOCUS4359</name>
</gene>
<reference evidence="4" key="1">
    <citation type="submission" date="2017-02" db="UniProtKB">
        <authorList>
            <consortium name="WormBaseParasite"/>
        </authorList>
    </citation>
    <scope>IDENTIFICATION</scope>
</reference>
<dbReference type="AlphaFoldDB" id="A0A0R3W385"/>
<feature type="compositionally biased region" description="Basic and acidic residues" evidence="1">
    <location>
        <begin position="96"/>
        <end position="106"/>
    </location>
</feature>
<sequence length="145" mass="15991">MVEACPVARLWTHLKKYKKAFDSFITPSSVKKWAAGQVSIQLGMNNFKSHFNWEGTVLGDGPASHNQSLPQSPHLSSFRKCSSPPPPISVPLDRALSGEDSNKFPEEEGTAAACVCLEEEEEEEKEALDLSALRGGPTQWRIRLP</sequence>
<keyword evidence="3" id="KW-1185">Reference proteome</keyword>
<evidence type="ECO:0000313" key="3">
    <source>
        <dbReference type="Proteomes" id="UP000282613"/>
    </source>
</evidence>
<reference evidence="2 3" key="2">
    <citation type="submission" date="2018-11" db="EMBL/GenBank/DDBJ databases">
        <authorList>
            <consortium name="Pathogen Informatics"/>
        </authorList>
    </citation>
    <scope>NUCLEOTIDE SEQUENCE [LARGE SCALE GENOMIC DNA]</scope>
</reference>
<evidence type="ECO:0000313" key="2">
    <source>
        <dbReference type="EMBL" id="VDK33288.1"/>
    </source>
</evidence>
<protein>
    <submittedName>
        <fullName evidence="2 4">Uncharacterized protein</fullName>
    </submittedName>
</protein>
<feature type="compositionally biased region" description="Polar residues" evidence="1">
    <location>
        <begin position="64"/>
        <end position="75"/>
    </location>
</feature>
<evidence type="ECO:0000256" key="1">
    <source>
        <dbReference type="SAM" id="MobiDB-lite"/>
    </source>
</evidence>
<feature type="region of interest" description="Disordered" evidence="1">
    <location>
        <begin position="58"/>
        <end position="108"/>
    </location>
</feature>
<proteinExistence type="predicted"/>
<name>A0A0R3W385_TAEAS</name>